<protein>
    <submittedName>
        <fullName evidence="1">Uncharacterized protein</fullName>
    </submittedName>
</protein>
<dbReference type="EMBL" id="ADBJ01000002">
    <property type="protein sequence ID" value="EFA86833.1"/>
    <property type="molecule type" value="Genomic_DNA"/>
</dbReference>
<dbReference type="InParanoid" id="D3AX10"/>
<reference evidence="1 2" key="1">
    <citation type="journal article" date="2011" name="Genome Res.">
        <title>Phylogeny-wide analysis of social amoeba genomes highlights ancient origins for complex intercellular communication.</title>
        <authorList>
            <person name="Heidel A.J."/>
            <person name="Lawal H.M."/>
            <person name="Felder M."/>
            <person name="Schilde C."/>
            <person name="Helps N.R."/>
            <person name="Tunggal B."/>
            <person name="Rivero F."/>
            <person name="John U."/>
            <person name="Schleicher M."/>
            <person name="Eichinger L."/>
            <person name="Platzer M."/>
            <person name="Noegel A.A."/>
            <person name="Schaap P."/>
            <person name="Gloeckner G."/>
        </authorList>
    </citation>
    <scope>NUCLEOTIDE SEQUENCE [LARGE SCALE GENOMIC DNA]</scope>
    <source>
        <strain evidence="2">ATCC 26659 / Pp 5 / PN500</strain>
    </source>
</reference>
<name>D3AX10_HETP5</name>
<evidence type="ECO:0000313" key="1">
    <source>
        <dbReference type="EMBL" id="EFA86833.1"/>
    </source>
</evidence>
<organism evidence="1 2">
    <name type="scientific">Heterostelium pallidum (strain ATCC 26659 / Pp 5 / PN500)</name>
    <name type="common">Cellular slime mold</name>
    <name type="synonym">Polysphondylium pallidum</name>
    <dbReference type="NCBI Taxonomy" id="670386"/>
    <lineage>
        <taxon>Eukaryota</taxon>
        <taxon>Amoebozoa</taxon>
        <taxon>Evosea</taxon>
        <taxon>Eumycetozoa</taxon>
        <taxon>Dictyostelia</taxon>
        <taxon>Acytosteliales</taxon>
        <taxon>Acytosteliaceae</taxon>
        <taxon>Heterostelium</taxon>
    </lineage>
</organism>
<dbReference type="AlphaFoldDB" id="D3AX10"/>
<gene>
    <name evidence="1" type="ORF">PPL_00638</name>
</gene>
<accession>D3AX10</accession>
<keyword evidence="2" id="KW-1185">Reference proteome</keyword>
<dbReference type="PANTHER" id="PTHR32556">
    <property type="entry name" value="F-BOX DOMAIN-CONTAINING PROTEIN-RELATED-RELATED"/>
    <property type="match status" value="1"/>
</dbReference>
<dbReference type="InterPro" id="IPR032675">
    <property type="entry name" value="LRR_dom_sf"/>
</dbReference>
<dbReference type="Proteomes" id="UP000001396">
    <property type="component" value="Unassembled WGS sequence"/>
</dbReference>
<dbReference type="Gene3D" id="3.80.10.10">
    <property type="entry name" value="Ribonuclease Inhibitor"/>
    <property type="match status" value="1"/>
</dbReference>
<dbReference type="SUPFAM" id="SSF52047">
    <property type="entry name" value="RNI-like"/>
    <property type="match status" value="1"/>
</dbReference>
<comment type="caution">
    <text evidence="1">The sequence shown here is derived from an EMBL/GenBank/DDBJ whole genome shotgun (WGS) entry which is preliminary data.</text>
</comment>
<proteinExistence type="predicted"/>
<dbReference type="GeneID" id="31356170"/>
<dbReference type="FunCoup" id="D3AX10">
    <property type="interactions" value="4"/>
</dbReference>
<evidence type="ECO:0000313" key="2">
    <source>
        <dbReference type="Proteomes" id="UP000001396"/>
    </source>
</evidence>
<dbReference type="PANTHER" id="PTHR32556:SF17">
    <property type="entry name" value="F-BOX DOMAIN-CONTAINING PROTEIN-RELATED"/>
    <property type="match status" value="1"/>
</dbReference>
<dbReference type="RefSeq" id="XP_020438936.1">
    <property type="nucleotide sequence ID" value="XM_020571662.1"/>
</dbReference>
<sequence>MNNNSLFIIIQKYILNILIKEDQVPSSLTLKNYIESHTDAKDLKYFKGGSYHSLVNYSLVSKVWFNYISNSLCEKFYFKYNNNNSKNNNSDRNLLFDLSKSSSIYKFNNVNYLYFDTSDMPSCVEAEQHAIVHWISRFVNLKRLVIGTEFSGLVRTLVRRLPNIKIEVLVFQYHEYYMNVVDLSEFDRSTLEFVHVHAGEFSSSVEYEDIDNYFEDYIRKWRTNSIYCEYGTDGDVEGVIHISYKQLLTKVRSLQSIVIPSDHIDTNQLKYILEQQQQQQTVGGGIEAFKGNVPFGIYDYQRTTELECLPLSTQESVVDEIYNNNRLEHWITFCELLASNTTLKHLYLTNQCKSIYNNDREEHRLKASTIQVTSESLGATLSMNQTLRTLSISCEILSDSFYETISHSNRTISELELIDCDLWNLQSIGQSLKYNRSLKQLTISNRNNQIKQEKAITKDQAIESFILGLQNNKTLILCSERTTIKNIAEKLPTWGNEEFVSEKYLVAISTINKLLPIFLMVVLSEQST</sequence>